<keyword evidence="2" id="KW-1185">Reference proteome</keyword>
<dbReference type="AlphaFoldDB" id="A0A4Z1CKJ8"/>
<dbReference type="SUPFAM" id="SSF46689">
    <property type="entry name" value="Homeodomain-like"/>
    <property type="match status" value="1"/>
</dbReference>
<sequence length="117" mass="12824">MEVLMAIEITRTDMSGRELRAAAARTKDAKAARRILAIALVLEGADRKTAAEACGMDRQTLRDWVHRYNAGGIAGLSNRYSAGPTPLLNSEQKAELARMVREGPDLEADGVVRWRCV</sequence>
<dbReference type="OrthoDB" id="2375382at2"/>
<dbReference type="Proteomes" id="UP000297972">
    <property type="component" value="Unassembled WGS sequence"/>
</dbReference>
<accession>A0A4Z1CKJ8</accession>
<comment type="caution">
    <text evidence="1">The sequence shown here is derived from an EMBL/GenBank/DDBJ whole genome shotgun (WGS) entry which is preliminary data.</text>
</comment>
<feature type="non-terminal residue" evidence="1">
    <location>
        <position position="117"/>
    </location>
</feature>
<evidence type="ECO:0000313" key="2">
    <source>
        <dbReference type="Proteomes" id="UP000297972"/>
    </source>
</evidence>
<organism evidence="1 2">
    <name type="scientific">Paracoccus liaowanqingii</name>
    <dbReference type="NCBI Taxonomy" id="2560053"/>
    <lineage>
        <taxon>Bacteria</taxon>
        <taxon>Pseudomonadati</taxon>
        <taxon>Pseudomonadota</taxon>
        <taxon>Alphaproteobacteria</taxon>
        <taxon>Rhodobacterales</taxon>
        <taxon>Paracoccaceae</taxon>
        <taxon>Paracoccus</taxon>
    </lineage>
</organism>
<gene>
    <name evidence="1" type="ORF">E4L95_16900</name>
</gene>
<reference evidence="1 2" key="1">
    <citation type="submission" date="2019-03" db="EMBL/GenBank/DDBJ databases">
        <authorList>
            <person name="Li J."/>
        </authorList>
    </citation>
    <scope>NUCLEOTIDE SEQUENCE [LARGE SCALE GENOMIC DNA]</scope>
    <source>
        <strain evidence="1 2">3058</strain>
    </source>
</reference>
<evidence type="ECO:0000313" key="1">
    <source>
        <dbReference type="EMBL" id="TGN51307.1"/>
    </source>
</evidence>
<dbReference type="Pfam" id="PF13551">
    <property type="entry name" value="HTH_29"/>
    <property type="match status" value="1"/>
</dbReference>
<proteinExistence type="predicted"/>
<protein>
    <submittedName>
        <fullName evidence="1">Helix-turn-helix domain-containing protein</fullName>
    </submittedName>
</protein>
<dbReference type="InterPro" id="IPR009057">
    <property type="entry name" value="Homeodomain-like_sf"/>
</dbReference>
<name>A0A4Z1CKJ8_9RHOB</name>
<dbReference type="EMBL" id="SRPG01000207">
    <property type="protein sequence ID" value="TGN51307.1"/>
    <property type="molecule type" value="Genomic_DNA"/>
</dbReference>